<evidence type="ECO:0000256" key="1">
    <source>
        <dbReference type="SAM" id="MobiDB-lite"/>
    </source>
</evidence>
<name>A0A4Y2LA34_ARAVE</name>
<comment type="caution">
    <text evidence="3">The sequence shown here is derived from an EMBL/GenBank/DDBJ whole genome shotgun (WGS) entry which is preliminary data.</text>
</comment>
<feature type="chain" id="PRO_5021465700" evidence="2">
    <location>
        <begin position="26"/>
        <end position="134"/>
    </location>
</feature>
<sequence>MAIKWTVLSCITSFGFFMLNTRVLCGTVCDEAKQWLKDNREGLKNVSDLWVQLKPWVSGNNANCLKSLLNDTKDDESLMKLYDVLRRDVFKPVTNTTKPGKKKKSCPSRRPQGNRNKNRKPKIDSRNATRRSVL</sequence>
<evidence type="ECO:0000256" key="2">
    <source>
        <dbReference type="SAM" id="SignalP"/>
    </source>
</evidence>
<proteinExistence type="predicted"/>
<keyword evidence="2" id="KW-0732">Signal</keyword>
<evidence type="ECO:0000313" key="4">
    <source>
        <dbReference type="Proteomes" id="UP000499080"/>
    </source>
</evidence>
<protein>
    <submittedName>
        <fullName evidence="3">Uncharacterized protein</fullName>
    </submittedName>
</protein>
<dbReference type="AlphaFoldDB" id="A0A4Y2LA34"/>
<keyword evidence="4" id="KW-1185">Reference proteome</keyword>
<organism evidence="3 4">
    <name type="scientific">Araneus ventricosus</name>
    <name type="common">Orbweaver spider</name>
    <name type="synonym">Epeira ventricosa</name>
    <dbReference type="NCBI Taxonomy" id="182803"/>
    <lineage>
        <taxon>Eukaryota</taxon>
        <taxon>Metazoa</taxon>
        <taxon>Ecdysozoa</taxon>
        <taxon>Arthropoda</taxon>
        <taxon>Chelicerata</taxon>
        <taxon>Arachnida</taxon>
        <taxon>Araneae</taxon>
        <taxon>Araneomorphae</taxon>
        <taxon>Entelegynae</taxon>
        <taxon>Araneoidea</taxon>
        <taxon>Araneidae</taxon>
        <taxon>Araneus</taxon>
    </lineage>
</organism>
<feature type="signal peptide" evidence="2">
    <location>
        <begin position="1"/>
        <end position="25"/>
    </location>
</feature>
<accession>A0A4Y2LA34</accession>
<reference evidence="3 4" key="1">
    <citation type="journal article" date="2019" name="Sci. Rep.">
        <title>Orb-weaving spider Araneus ventricosus genome elucidates the spidroin gene catalogue.</title>
        <authorList>
            <person name="Kono N."/>
            <person name="Nakamura H."/>
            <person name="Ohtoshi R."/>
            <person name="Moran D.A.P."/>
            <person name="Shinohara A."/>
            <person name="Yoshida Y."/>
            <person name="Fujiwara M."/>
            <person name="Mori M."/>
            <person name="Tomita M."/>
            <person name="Arakawa K."/>
        </authorList>
    </citation>
    <scope>NUCLEOTIDE SEQUENCE [LARGE SCALE GENOMIC DNA]</scope>
</reference>
<feature type="region of interest" description="Disordered" evidence="1">
    <location>
        <begin position="92"/>
        <end position="134"/>
    </location>
</feature>
<dbReference type="EMBL" id="BGPR01005537">
    <property type="protein sequence ID" value="GBN11090.1"/>
    <property type="molecule type" value="Genomic_DNA"/>
</dbReference>
<dbReference type="Proteomes" id="UP000499080">
    <property type="component" value="Unassembled WGS sequence"/>
</dbReference>
<gene>
    <name evidence="3" type="ORF">AVEN_2003_1</name>
</gene>
<evidence type="ECO:0000313" key="3">
    <source>
        <dbReference type="EMBL" id="GBN11090.1"/>
    </source>
</evidence>
<dbReference type="OrthoDB" id="6424949at2759"/>